<comment type="caution">
    <text evidence="1">The sequence shown here is derived from an EMBL/GenBank/DDBJ whole genome shotgun (WGS) entry which is preliminary data.</text>
</comment>
<gene>
    <name evidence="1" type="ORF">M9H77_34683</name>
</gene>
<keyword evidence="2" id="KW-1185">Reference proteome</keyword>
<evidence type="ECO:0000313" key="1">
    <source>
        <dbReference type="EMBL" id="KAI5648678.1"/>
    </source>
</evidence>
<sequence length="299" mass="33847">MSEKTTSSTPPNTSKNSNNAANNNIHLETVRAEKHVWLMKCPALVSRSFRQHQEQMAQVMPPFFSDNNPHDSSSSSTAGPVAKVIVAVDPLLPNENFSSTQFTMELASTGSGNAPKRYSMDMSKDFIPMSVFSESVQGKLSVEGKIDHKFDMKPHSETLEDYGKFCRDRTNKSMMKTRQIQVIDDDSGQHLRPMPGLVSVKASGPPQEKKKAPAKGSEMKRTRRDRDEMEEIMFKLFERQTNWTLKQLIQETDQPEQFLKDMLKLLCVYNNKGSNQGTYELKPEYKTPKDDPPPHSNSN</sequence>
<proteinExistence type="predicted"/>
<dbReference type="Proteomes" id="UP001060085">
    <property type="component" value="Linkage Group LG08"/>
</dbReference>
<evidence type="ECO:0000313" key="2">
    <source>
        <dbReference type="Proteomes" id="UP001060085"/>
    </source>
</evidence>
<dbReference type="EMBL" id="CM044708">
    <property type="protein sequence ID" value="KAI5648678.1"/>
    <property type="molecule type" value="Genomic_DNA"/>
</dbReference>
<name>A0ACB9ZM48_CATRO</name>
<reference evidence="2" key="1">
    <citation type="journal article" date="2023" name="Nat. Plants">
        <title>Single-cell RNA sequencing provides a high-resolution roadmap for understanding the multicellular compartmentation of specialized metabolism.</title>
        <authorList>
            <person name="Sun S."/>
            <person name="Shen X."/>
            <person name="Li Y."/>
            <person name="Li Y."/>
            <person name="Wang S."/>
            <person name="Li R."/>
            <person name="Zhang H."/>
            <person name="Shen G."/>
            <person name="Guo B."/>
            <person name="Wei J."/>
            <person name="Xu J."/>
            <person name="St-Pierre B."/>
            <person name="Chen S."/>
            <person name="Sun C."/>
        </authorList>
    </citation>
    <scope>NUCLEOTIDE SEQUENCE [LARGE SCALE GENOMIC DNA]</scope>
</reference>
<accession>A0ACB9ZM48</accession>
<protein>
    <submittedName>
        <fullName evidence="1">Uncharacterized protein</fullName>
    </submittedName>
</protein>
<organism evidence="1 2">
    <name type="scientific">Catharanthus roseus</name>
    <name type="common">Madagascar periwinkle</name>
    <name type="synonym">Vinca rosea</name>
    <dbReference type="NCBI Taxonomy" id="4058"/>
    <lineage>
        <taxon>Eukaryota</taxon>
        <taxon>Viridiplantae</taxon>
        <taxon>Streptophyta</taxon>
        <taxon>Embryophyta</taxon>
        <taxon>Tracheophyta</taxon>
        <taxon>Spermatophyta</taxon>
        <taxon>Magnoliopsida</taxon>
        <taxon>eudicotyledons</taxon>
        <taxon>Gunneridae</taxon>
        <taxon>Pentapetalae</taxon>
        <taxon>asterids</taxon>
        <taxon>lamiids</taxon>
        <taxon>Gentianales</taxon>
        <taxon>Apocynaceae</taxon>
        <taxon>Rauvolfioideae</taxon>
        <taxon>Vinceae</taxon>
        <taxon>Catharanthinae</taxon>
        <taxon>Catharanthus</taxon>
    </lineage>
</organism>